<dbReference type="Pfam" id="PF20275">
    <property type="entry name" value="CTD10"/>
    <property type="match status" value="1"/>
</dbReference>
<proteinExistence type="predicted"/>
<accession>A0A7W6WC97</accession>
<dbReference type="AlphaFoldDB" id="A0A7W6WC97"/>
<evidence type="ECO:0000313" key="5">
    <source>
        <dbReference type="EMBL" id="MBB4272314.1"/>
    </source>
</evidence>
<feature type="domain" description="ABC-three component systems C-terminal" evidence="4">
    <location>
        <begin position="115"/>
        <end position="223"/>
    </location>
</feature>
<evidence type="ECO:0000259" key="4">
    <source>
        <dbReference type="Pfam" id="PF20275"/>
    </source>
</evidence>
<dbReference type="InterPro" id="IPR018760">
    <property type="entry name" value="DUF2326"/>
</dbReference>
<feature type="region of interest" description="Disordered" evidence="2">
    <location>
        <begin position="60"/>
        <end position="81"/>
    </location>
</feature>
<evidence type="ECO:0000259" key="3">
    <source>
        <dbReference type="Pfam" id="PF10088"/>
    </source>
</evidence>
<dbReference type="EMBL" id="JACIGM010000001">
    <property type="protein sequence ID" value="MBB4272314.1"/>
    <property type="molecule type" value="Genomic_DNA"/>
</dbReference>
<feature type="coiled-coil region" evidence="1">
    <location>
        <begin position="212"/>
        <end position="239"/>
    </location>
</feature>
<reference evidence="5 6" key="1">
    <citation type="submission" date="2020-08" db="EMBL/GenBank/DDBJ databases">
        <title>Genomic Encyclopedia of Type Strains, Phase IV (KMG-V): Genome sequencing to study the core and pangenomes of soil and plant-associated prokaryotes.</title>
        <authorList>
            <person name="Whitman W."/>
        </authorList>
    </citation>
    <scope>NUCLEOTIDE SEQUENCE [LARGE SCALE GENOMIC DNA]</scope>
    <source>
        <strain evidence="5 6">SEMIA 402</strain>
    </source>
</reference>
<protein>
    <submittedName>
        <fullName evidence="5">Uncharacterized protein YydD (DUF2326 family)</fullName>
    </submittedName>
</protein>
<comment type="caution">
    <text evidence="5">The sequence shown here is derived from an EMBL/GenBank/DDBJ whole genome shotgun (WGS) entry which is preliminary data.</text>
</comment>
<feature type="compositionally biased region" description="Basic and acidic residues" evidence="2">
    <location>
        <begin position="63"/>
        <end position="74"/>
    </location>
</feature>
<name>A0A7W6WC97_9HYPH</name>
<dbReference type="InterPro" id="IPR046919">
    <property type="entry name" value="ABC-3C_CTD10"/>
</dbReference>
<feature type="domain" description="DUF2326" evidence="3">
    <location>
        <begin position="281"/>
        <end position="415"/>
    </location>
</feature>
<evidence type="ECO:0000313" key="6">
    <source>
        <dbReference type="Proteomes" id="UP000533641"/>
    </source>
</evidence>
<sequence>MLCVWPSKSISAEGEQLYILAIAAKSSEINFNFFQNPRLWRDRPRDSALSTFQTEKLRRRAPRWRDPPAVDRPHSVRNYGGYSSRTAGASSHLCGDKEKVRMENLSREAVTVGSAIAHIEQSLVAEDVSDGKAVVALYSAAGVQLPEQVLWTFDQVKVFHEPVISNRRHHLDSQLVAQKRRLAEINSETAVLAARRSEILLSLKGKGAFSDMTDATRQLAIKQGELARLENQLADALLLEKGGTERRDSENKLLARLQVDLAARMDAVSNAVLAVEEARSALYASDRQGYLEINATANGPEFKIKIDGNRSGGISSMEIFCFDYALSKVTKDRHGGPHFLIHDSHLFDGVDARRVATAIELGASLADYIEGQYIVLLNSDEFDKLHFTAGFDARASVVPTTLNDTETGGLFGFRFR</sequence>
<evidence type="ECO:0000256" key="2">
    <source>
        <dbReference type="SAM" id="MobiDB-lite"/>
    </source>
</evidence>
<gene>
    <name evidence="5" type="ORF">GGE12_000056</name>
</gene>
<keyword evidence="1" id="KW-0175">Coiled coil</keyword>
<dbReference type="Proteomes" id="UP000533641">
    <property type="component" value="Unassembled WGS sequence"/>
</dbReference>
<organism evidence="5 6">
    <name type="scientific">Rhizobium mongolense</name>
    <dbReference type="NCBI Taxonomy" id="57676"/>
    <lineage>
        <taxon>Bacteria</taxon>
        <taxon>Pseudomonadati</taxon>
        <taxon>Pseudomonadota</taxon>
        <taxon>Alphaproteobacteria</taxon>
        <taxon>Hyphomicrobiales</taxon>
        <taxon>Rhizobiaceae</taxon>
        <taxon>Rhizobium/Agrobacterium group</taxon>
        <taxon>Rhizobium</taxon>
    </lineage>
</organism>
<dbReference type="Pfam" id="PF10088">
    <property type="entry name" value="DUF2326"/>
    <property type="match status" value="1"/>
</dbReference>
<evidence type="ECO:0000256" key="1">
    <source>
        <dbReference type="SAM" id="Coils"/>
    </source>
</evidence>